<dbReference type="InterPro" id="IPR036397">
    <property type="entry name" value="RNaseH_sf"/>
</dbReference>
<name>A0A1A2Z3A5_9MYCO</name>
<sequence length="270" mass="31241">MCRVLGVSRSGYYGWVKRVSSPPMGRAAEDAALLDKIKALHAEFSYYGAPRIHQALRRQDLIVGRHRVARIMRCNGIRAFRGRVEIRRRSVPFHRRVDLVDHVQRNFAAEQPDRLWFTDTTLIKTTDGWLYVAAILDAYNREIITWRTSPVESAATAQQALAEAIMIRRPSPGCIVHSDRGYQYTAYEWTTLARRHGMVVSIGERKDPRDNAVMESWFASLKVEELYPKGVPSSRADARQRLFTYVWIYNNKRLHSSLGYQTPRSYVRIK</sequence>
<evidence type="ECO:0000259" key="2">
    <source>
        <dbReference type="PROSITE" id="PS50994"/>
    </source>
</evidence>
<dbReference type="InterPro" id="IPR001584">
    <property type="entry name" value="Integrase_cat-core"/>
</dbReference>
<dbReference type="Pfam" id="PF13276">
    <property type="entry name" value="HTH_21"/>
    <property type="match status" value="1"/>
</dbReference>
<comment type="function">
    <text evidence="1">Involved in the transposition of the insertion sequence.</text>
</comment>
<evidence type="ECO:0000313" key="4">
    <source>
        <dbReference type="Proteomes" id="UP000091846"/>
    </source>
</evidence>
<gene>
    <name evidence="3" type="ORF">A5708_17680</name>
</gene>
<comment type="caution">
    <text evidence="3">The sequence shown here is derived from an EMBL/GenBank/DDBJ whole genome shotgun (WGS) entry which is preliminary data.</text>
</comment>
<dbReference type="PANTHER" id="PTHR46889">
    <property type="entry name" value="TRANSPOSASE INSF FOR INSERTION SEQUENCE IS3B-RELATED"/>
    <property type="match status" value="1"/>
</dbReference>
<dbReference type="Pfam" id="PF13333">
    <property type="entry name" value="rve_2"/>
    <property type="match status" value="1"/>
</dbReference>
<dbReference type="PANTHER" id="PTHR46889:SF4">
    <property type="entry name" value="TRANSPOSASE INSO FOR INSERTION SEQUENCE ELEMENT IS911B-RELATED"/>
    <property type="match status" value="1"/>
</dbReference>
<organism evidence="3 4">
    <name type="scientific">Mycobacterium colombiense</name>
    <dbReference type="NCBI Taxonomy" id="339268"/>
    <lineage>
        <taxon>Bacteria</taxon>
        <taxon>Bacillati</taxon>
        <taxon>Actinomycetota</taxon>
        <taxon>Actinomycetes</taxon>
        <taxon>Mycobacteriales</taxon>
        <taxon>Mycobacteriaceae</taxon>
        <taxon>Mycobacterium</taxon>
        <taxon>Mycobacterium avium complex (MAC)</taxon>
    </lineage>
</organism>
<dbReference type="PROSITE" id="PS50994">
    <property type="entry name" value="INTEGRASE"/>
    <property type="match status" value="1"/>
</dbReference>
<dbReference type="OrthoDB" id="4281720at2"/>
<dbReference type="InterPro" id="IPR048020">
    <property type="entry name" value="Transpos_IS3"/>
</dbReference>
<dbReference type="SUPFAM" id="SSF53098">
    <property type="entry name" value="Ribonuclease H-like"/>
    <property type="match status" value="1"/>
</dbReference>
<protein>
    <recommendedName>
        <fullName evidence="2">Integrase catalytic domain-containing protein</fullName>
    </recommendedName>
</protein>
<evidence type="ECO:0000313" key="3">
    <source>
        <dbReference type="EMBL" id="OBI43972.1"/>
    </source>
</evidence>
<dbReference type="InterPro" id="IPR025948">
    <property type="entry name" value="HTH-like_dom"/>
</dbReference>
<dbReference type="Pfam" id="PF00665">
    <property type="entry name" value="rve"/>
    <property type="match status" value="1"/>
</dbReference>
<reference evidence="3 4" key="1">
    <citation type="submission" date="2016-06" db="EMBL/GenBank/DDBJ databases">
        <authorList>
            <person name="Kjaerup R.B."/>
            <person name="Dalgaard T.S."/>
            <person name="Juul-Madsen H.R."/>
        </authorList>
    </citation>
    <scope>NUCLEOTIDE SEQUENCE [LARGE SCALE GENOMIC DNA]</scope>
    <source>
        <strain evidence="3 4">E1334</strain>
    </source>
</reference>
<proteinExistence type="predicted"/>
<dbReference type="GO" id="GO:0015074">
    <property type="term" value="P:DNA integration"/>
    <property type="evidence" value="ECO:0007669"/>
    <property type="project" value="InterPro"/>
</dbReference>
<dbReference type="EMBL" id="LZKI01000049">
    <property type="protein sequence ID" value="OBI43972.1"/>
    <property type="molecule type" value="Genomic_DNA"/>
</dbReference>
<dbReference type="InterPro" id="IPR050900">
    <property type="entry name" value="Transposase_IS3/IS150/IS904"/>
</dbReference>
<feature type="domain" description="Integrase catalytic" evidence="2">
    <location>
        <begin position="108"/>
        <end position="270"/>
    </location>
</feature>
<dbReference type="InterPro" id="IPR012337">
    <property type="entry name" value="RNaseH-like_sf"/>
</dbReference>
<dbReference type="Proteomes" id="UP000091846">
    <property type="component" value="Unassembled WGS sequence"/>
</dbReference>
<dbReference type="NCBIfam" id="NF033516">
    <property type="entry name" value="transpos_IS3"/>
    <property type="match status" value="1"/>
</dbReference>
<dbReference type="Gene3D" id="3.30.420.10">
    <property type="entry name" value="Ribonuclease H-like superfamily/Ribonuclease H"/>
    <property type="match status" value="1"/>
</dbReference>
<dbReference type="GO" id="GO:0003676">
    <property type="term" value="F:nucleic acid binding"/>
    <property type="evidence" value="ECO:0007669"/>
    <property type="project" value="InterPro"/>
</dbReference>
<evidence type="ECO:0000256" key="1">
    <source>
        <dbReference type="ARBA" id="ARBA00002286"/>
    </source>
</evidence>
<accession>A0A1A2Z3A5</accession>
<dbReference type="AlphaFoldDB" id="A0A1A2Z3A5"/>